<dbReference type="AlphaFoldDB" id="A0A1L3JM68"/>
<feature type="chain" id="PRO_5012679210" evidence="1">
    <location>
        <begin position="21"/>
        <end position="285"/>
    </location>
</feature>
<dbReference type="NCBIfam" id="TIGR01200">
    <property type="entry name" value="GLPGLI"/>
    <property type="match status" value="1"/>
</dbReference>
<dbReference type="InterPro" id="IPR005901">
    <property type="entry name" value="GLPGLI"/>
</dbReference>
<name>A0A1L3JM68_9FLAO</name>
<reference evidence="2 3" key="1">
    <citation type="submission" date="2016-11" db="EMBL/GenBank/DDBJ databases">
        <title>Tenacibaculum sp. LPB0136, isolated from marine environment.</title>
        <authorList>
            <person name="Kim E."/>
            <person name="Yi H."/>
        </authorList>
    </citation>
    <scope>NUCLEOTIDE SEQUENCE [LARGE SCALE GENOMIC DNA]</scope>
    <source>
        <strain evidence="2 3">LPB0136</strain>
    </source>
</reference>
<keyword evidence="1" id="KW-0732">Signal</keyword>
<dbReference type="Pfam" id="PF09697">
    <property type="entry name" value="Porph_ging"/>
    <property type="match status" value="1"/>
</dbReference>
<evidence type="ECO:0000256" key="1">
    <source>
        <dbReference type="SAM" id="SignalP"/>
    </source>
</evidence>
<dbReference type="EMBL" id="CP018155">
    <property type="protein sequence ID" value="APG66245.1"/>
    <property type="molecule type" value="Genomic_DNA"/>
</dbReference>
<evidence type="ECO:0000313" key="2">
    <source>
        <dbReference type="EMBL" id="APG66245.1"/>
    </source>
</evidence>
<keyword evidence="3" id="KW-1185">Reference proteome</keyword>
<evidence type="ECO:0000313" key="3">
    <source>
        <dbReference type="Proteomes" id="UP000181898"/>
    </source>
</evidence>
<sequence length="285" mass="32185">MKMKTIITLIILTISFSINAQDFMGKATYKTHRKSNISFGDGKNAPNPEMQKKLEAQMKKMNQKTFTLNFNRFESTYKENESLAAPQTKMGGIKMISFGGGGTDLLYKNVKENTYAKKTDIMGKNFLIKDEIKKIDWELSDETKNIGMYTCYKATFSREVEEIDFSSFSAGDSKENEVKEEKKMKTIVTTAWYTPQIPISNGPREFGGLPGLILELRQGELTIVCSEVVLNPSKKVEIKEPKKGKVISQSKFNEIQEKKSKEMMEKFKSRNGLDLGNGTTIKIGG</sequence>
<accession>A0A1L3JM68</accession>
<organism evidence="2 3">
    <name type="scientific">Tenacibaculum todarodis</name>
    <dbReference type="NCBI Taxonomy" id="1850252"/>
    <lineage>
        <taxon>Bacteria</taxon>
        <taxon>Pseudomonadati</taxon>
        <taxon>Bacteroidota</taxon>
        <taxon>Flavobacteriia</taxon>
        <taxon>Flavobacteriales</taxon>
        <taxon>Flavobacteriaceae</taxon>
        <taxon>Tenacibaculum</taxon>
    </lineage>
</organism>
<dbReference type="OrthoDB" id="1068986at2"/>
<dbReference type="STRING" id="1850252.LPB136_13055"/>
<feature type="signal peptide" evidence="1">
    <location>
        <begin position="1"/>
        <end position="20"/>
    </location>
</feature>
<dbReference type="KEGG" id="ten:LPB136_13055"/>
<protein>
    <submittedName>
        <fullName evidence="2">GLPGLI family protein</fullName>
    </submittedName>
</protein>
<gene>
    <name evidence="2" type="ORF">LPB136_13055</name>
</gene>
<proteinExistence type="predicted"/>
<dbReference type="Proteomes" id="UP000181898">
    <property type="component" value="Chromosome"/>
</dbReference>